<dbReference type="Proteomes" id="UP001295469">
    <property type="component" value="Chromosome A08"/>
</dbReference>
<dbReference type="Proteomes" id="UP000028999">
    <property type="component" value="Unassembled WGS sequence"/>
</dbReference>
<accession>A0A078JQC5</accession>
<reference evidence="3 4" key="1">
    <citation type="journal article" date="2014" name="Science">
        <title>Plant genetics. Early allopolyploid evolution in the post-Neolithic Brassica napus oilseed genome.</title>
        <authorList>
            <person name="Chalhoub B."/>
            <person name="Denoeud F."/>
            <person name="Liu S."/>
            <person name="Parkin I.A."/>
            <person name="Tang H."/>
            <person name="Wang X."/>
            <person name="Chiquet J."/>
            <person name="Belcram H."/>
            <person name="Tong C."/>
            <person name="Samans B."/>
            <person name="Correa M."/>
            <person name="Da Silva C."/>
            <person name="Just J."/>
            <person name="Falentin C."/>
            <person name="Koh C.S."/>
            <person name="Le Clainche I."/>
            <person name="Bernard M."/>
            <person name="Bento P."/>
            <person name="Noel B."/>
            <person name="Labadie K."/>
            <person name="Alberti A."/>
            <person name="Charles M."/>
            <person name="Arnaud D."/>
            <person name="Guo H."/>
            <person name="Daviaud C."/>
            <person name="Alamery S."/>
            <person name="Jabbari K."/>
            <person name="Zhao M."/>
            <person name="Edger P.P."/>
            <person name="Chelaifa H."/>
            <person name="Tack D."/>
            <person name="Lassalle G."/>
            <person name="Mestiri I."/>
            <person name="Schnel N."/>
            <person name="Le Paslier M.C."/>
            <person name="Fan G."/>
            <person name="Renault V."/>
            <person name="Bayer P.E."/>
            <person name="Golicz A.A."/>
            <person name="Manoli S."/>
            <person name="Lee T.H."/>
            <person name="Thi V.H."/>
            <person name="Chalabi S."/>
            <person name="Hu Q."/>
            <person name="Fan C."/>
            <person name="Tollenaere R."/>
            <person name="Lu Y."/>
            <person name="Battail C."/>
            <person name="Shen J."/>
            <person name="Sidebottom C.H."/>
            <person name="Wang X."/>
            <person name="Canaguier A."/>
            <person name="Chauveau A."/>
            <person name="Berard A."/>
            <person name="Deniot G."/>
            <person name="Guan M."/>
            <person name="Liu Z."/>
            <person name="Sun F."/>
            <person name="Lim Y.P."/>
            <person name="Lyons E."/>
            <person name="Town C.D."/>
            <person name="Bancroft I."/>
            <person name="Wang X."/>
            <person name="Meng J."/>
            <person name="Ma J."/>
            <person name="Pires J.C."/>
            <person name="King G.J."/>
            <person name="Brunel D."/>
            <person name="Delourme R."/>
            <person name="Renard M."/>
            <person name="Aury J.M."/>
            <person name="Adams K.L."/>
            <person name="Batley J."/>
            <person name="Snowdon R.J."/>
            <person name="Tost J."/>
            <person name="Edwards D."/>
            <person name="Zhou Y."/>
            <person name="Hua W."/>
            <person name="Sharpe A.G."/>
            <person name="Paterson A.H."/>
            <person name="Guan C."/>
            <person name="Wincker P."/>
        </authorList>
    </citation>
    <scope>NUCLEOTIDE SEQUENCE [LARGE SCALE GENOMIC DNA]</scope>
    <source>
        <strain evidence="4">cv. Darmor-bzh</strain>
    </source>
</reference>
<gene>
    <name evidence="3" type="primary">BnaAnng25440D</name>
    <name evidence="1" type="ORF">DARMORV10_A08P02050.1</name>
    <name evidence="2" type="ORF">DARMORV10_A08P02080.1</name>
    <name evidence="3" type="ORF">GSBRNA2T00067593001</name>
</gene>
<evidence type="ECO:0000313" key="2">
    <source>
        <dbReference type="EMBL" id="CAF2214051.1"/>
    </source>
</evidence>
<evidence type="ECO:0000313" key="1">
    <source>
        <dbReference type="EMBL" id="CAF2213995.1"/>
    </source>
</evidence>
<protein>
    <submittedName>
        <fullName evidence="1">(rape) hypothetical protein</fullName>
    </submittedName>
    <submittedName>
        <fullName evidence="3">BnaAnng25440D protein</fullName>
    </submittedName>
</protein>
<dbReference type="OMA" id="RNDEPNI"/>
<dbReference type="Gramene" id="CDY67871">
    <property type="protein sequence ID" value="CDY67871"/>
    <property type="gene ID" value="GSBRNA2T00067593001"/>
</dbReference>
<proteinExistence type="predicted"/>
<reference evidence="1" key="3">
    <citation type="submission" date="2021-01" db="EMBL/GenBank/DDBJ databases">
        <authorList>
            <consortium name="Genoscope - CEA"/>
            <person name="William W."/>
        </authorList>
    </citation>
    <scope>NUCLEOTIDE SEQUENCE</scope>
</reference>
<keyword evidence="4" id="KW-1185">Reference proteome</keyword>
<name>A0A078JQC5_BRANA</name>
<dbReference type="AlphaFoldDB" id="A0A078JQC5"/>
<organism evidence="3 4">
    <name type="scientific">Brassica napus</name>
    <name type="common">Rape</name>
    <dbReference type="NCBI Taxonomy" id="3708"/>
    <lineage>
        <taxon>Eukaryota</taxon>
        <taxon>Viridiplantae</taxon>
        <taxon>Streptophyta</taxon>
        <taxon>Embryophyta</taxon>
        <taxon>Tracheophyta</taxon>
        <taxon>Spermatophyta</taxon>
        <taxon>Magnoliopsida</taxon>
        <taxon>eudicotyledons</taxon>
        <taxon>Gunneridae</taxon>
        <taxon>Pentapetalae</taxon>
        <taxon>rosids</taxon>
        <taxon>malvids</taxon>
        <taxon>Brassicales</taxon>
        <taxon>Brassicaceae</taxon>
        <taxon>Brassiceae</taxon>
        <taxon>Brassica</taxon>
    </lineage>
</organism>
<dbReference type="EMBL" id="HG994362">
    <property type="protein sequence ID" value="CAF2214051.1"/>
    <property type="molecule type" value="Genomic_DNA"/>
</dbReference>
<dbReference type="EMBL" id="HG994362">
    <property type="protein sequence ID" value="CAF2213995.1"/>
    <property type="molecule type" value="Genomic_DNA"/>
</dbReference>
<dbReference type="PaxDb" id="3708-A0A078JQC5"/>
<dbReference type="EMBL" id="LK036599">
    <property type="protein sequence ID" value="CDY67871.1"/>
    <property type="molecule type" value="Genomic_DNA"/>
</dbReference>
<sequence length="81" mass="8899">MSQDPSMQTLVLGMPPYSSSASQLFPSALAPQLNVTSLQVDKNHGVMNRNDEPNIDPVIPDGTEVSEGIRERLFRNFGIEL</sequence>
<evidence type="ECO:0000313" key="4">
    <source>
        <dbReference type="Proteomes" id="UP000028999"/>
    </source>
</evidence>
<evidence type="ECO:0000313" key="3">
    <source>
        <dbReference type="EMBL" id="CDY67871.1"/>
    </source>
</evidence>
<reference evidence="3" key="2">
    <citation type="submission" date="2014-06" db="EMBL/GenBank/DDBJ databases">
        <authorList>
            <person name="Genoscope - CEA"/>
        </authorList>
    </citation>
    <scope>NUCLEOTIDE SEQUENCE</scope>
</reference>